<evidence type="ECO:0000256" key="1">
    <source>
        <dbReference type="SAM" id="MobiDB-lite"/>
    </source>
</evidence>
<gene>
    <name evidence="4" type="ORF">GLX27_002701</name>
</gene>
<dbReference type="Pfam" id="PF12051">
    <property type="entry name" value="DUF3533"/>
    <property type="match status" value="1"/>
</dbReference>
<feature type="domain" description="DUF3533" evidence="3">
    <location>
        <begin position="142"/>
        <end position="513"/>
    </location>
</feature>
<sequence>MSVETGAPTSGSVPPPLATGRQPLNYQSSAPQGTNVASTGGATTSGPTPTLVQRTTSQTQKESAMPAVTSDAGAGAKTNNASADTSTKANNTGNGSDDNNSDSIEKQPGMRGDGPFPFEHNFWDPQLKDMRKAYLIPVVMITVLMMLVVWTMMSIYWGSLWREVPNSPNLRVMVVNYDSGQIGQTLVQAFNQSNSNELPHPTYVIVDPADYPTEQSVQEAIEPNEEFWGAVSIMQNATNELSAARASGNQSWDPTAVVTISYATARNYAIVPSIVLSPTQRELLRALARLNSQLTGEFLRGSDANTISTAANAPQTLANPVSFRLSELRAWDHSVAIAPTFVGLIYLVILTFQITMASFAARQAIQKYLHVRSIIAMRIVTPMVAYIPISLMYTLLNVPFKVPYGRVFPYGGGVMVWWCVSYCGMLVMGLVMESVITMVGPKFIGIFLVFFIISNVSVAVFPVDLSPSFYKYGYAMPFFNLRAIYLTVLFNVGKHVLILKYIGILWAWLALIFLTFPLVIWWDHRRRHHDYKKKIYFSEGPM</sequence>
<evidence type="ECO:0000259" key="3">
    <source>
        <dbReference type="Pfam" id="PF12051"/>
    </source>
</evidence>
<feature type="transmembrane region" description="Helical" evidence="2">
    <location>
        <begin position="375"/>
        <end position="396"/>
    </location>
</feature>
<feature type="compositionally biased region" description="Low complexity" evidence="1">
    <location>
        <begin position="90"/>
        <end position="102"/>
    </location>
</feature>
<dbReference type="EMBL" id="CP046235">
    <property type="protein sequence ID" value="WFD48035.1"/>
    <property type="molecule type" value="Genomic_DNA"/>
</dbReference>
<evidence type="ECO:0000313" key="5">
    <source>
        <dbReference type="Proteomes" id="UP000818624"/>
    </source>
</evidence>
<reference evidence="4 5" key="1">
    <citation type="journal article" date="2020" name="Elife">
        <title>Loss of centromere function drives karyotype evolution in closely related Malassezia species.</title>
        <authorList>
            <person name="Sankaranarayanan S.R."/>
            <person name="Ianiri G."/>
            <person name="Coelho M.A."/>
            <person name="Reza M.H."/>
            <person name="Thimmappa B.C."/>
            <person name="Ganguly P."/>
            <person name="Vadnala R.N."/>
            <person name="Sun S."/>
            <person name="Siddharthan R."/>
            <person name="Tellgren-Roth C."/>
            <person name="Dawson T.L."/>
            <person name="Heitman J."/>
            <person name="Sanyal K."/>
        </authorList>
    </citation>
    <scope>NUCLEOTIDE SEQUENCE [LARGE SCALE GENOMIC DNA]</scope>
    <source>
        <strain evidence="4">CBS14141</strain>
    </source>
</reference>
<organism evidence="4 5">
    <name type="scientific">Malassezia furfur</name>
    <name type="common">Pityriasis versicolor infection agent</name>
    <name type="synonym">Pityrosporum furfur</name>
    <dbReference type="NCBI Taxonomy" id="55194"/>
    <lineage>
        <taxon>Eukaryota</taxon>
        <taxon>Fungi</taxon>
        <taxon>Dikarya</taxon>
        <taxon>Basidiomycota</taxon>
        <taxon>Ustilaginomycotina</taxon>
        <taxon>Malasseziomycetes</taxon>
        <taxon>Malasseziales</taxon>
        <taxon>Malasseziaceae</taxon>
        <taxon>Malassezia</taxon>
    </lineage>
</organism>
<evidence type="ECO:0000256" key="2">
    <source>
        <dbReference type="SAM" id="Phobius"/>
    </source>
</evidence>
<protein>
    <recommendedName>
        <fullName evidence="3">DUF3533 domain-containing protein</fullName>
    </recommendedName>
</protein>
<evidence type="ECO:0000313" key="4">
    <source>
        <dbReference type="EMBL" id="WFD48035.1"/>
    </source>
</evidence>
<feature type="compositionally biased region" description="Polar residues" evidence="1">
    <location>
        <begin position="77"/>
        <end position="89"/>
    </location>
</feature>
<feature type="compositionally biased region" description="Polar residues" evidence="1">
    <location>
        <begin position="51"/>
        <end position="62"/>
    </location>
</feature>
<keyword evidence="2" id="KW-1133">Transmembrane helix</keyword>
<feature type="transmembrane region" description="Helical" evidence="2">
    <location>
        <begin position="408"/>
        <end position="431"/>
    </location>
</feature>
<feature type="compositionally biased region" description="Polar residues" evidence="1">
    <location>
        <begin position="22"/>
        <end position="36"/>
    </location>
</feature>
<dbReference type="PANTHER" id="PTHR34814">
    <property type="entry name" value="NITROSOGUANIDINE RESISTANCE PROTEIN SNG1"/>
    <property type="match status" value="1"/>
</dbReference>
<feature type="region of interest" description="Disordered" evidence="1">
    <location>
        <begin position="1"/>
        <end position="117"/>
    </location>
</feature>
<feature type="transmembrane region" description="Helical" evidence="2">
    <location>
        <begin position="504"/>
        <end position="522"/>
    </location>
</feature>
<dbReference type="InterPro" id="IPR053001">
    <property type="entry name" value="MNNG_permease-like"/>
</dbReference>
<dbReference type="InterPro" id="IPR022703">
    <property type="entry name" value="DUF3533"/>
</dbReference>
<feature type="transmembrane region" description="Helical" evidence="2">
    <location>
        <begin position="335"/>
        <end position="354"/>
    </location>
</feature>
<feature type="transmembrane region" description="Helical" evidence="2">
    <location>
        <begin position="134"/>
        <end position="157"/>
    </location>
</feature>
<keyword evidence="2" id="KW-0472">Membrane</keyword>
<keyword evidence="2" id="KW-0812">Transmembrane</keyword>
<accession>A0ABY8EUD8</accession>
<feature type="compositionally biased region" description="Low complexity" evidence="1">
    <location>
        <begin position="37"/>
        <end position="50"/>
    </location>
</feature>
<dbReference type="PANTHER" id="PTHR34814:SF1">
    <property type="entry name" value="NITROSOGUANIDINE RESISTANCE PROTEIN SNG1"/>
    <property type="match status" value="1"/>
</dbReference>
<proteinExistence type="predicted"/>
<keyword evidence="5" id="KW-1185">Reference proteome</keyword>
<dbReference type="Proteomes" id="UP000818624">
    <property type="component" value="Chromosome 2"/>
</dbReference>
<feature type="transmembrane region" description="Helical" evidence="2">
    <location>
        <begin position="443"/>
        <end position="462"/>
    </location>
</feature>
<name>A0ABY8EUD8_MALFU</name>